<dbReference type="RefSeq" id="WP_337890926.1">
    <property type="nucleotide sequence ID" value="NZ_JBAHVI010000010.1"/>
</dbReference>
<name>A0ABU8P348_9CORY</name>
<accession>A0ABU8P348</accession>
<sequence>MDNQPAVHERHGVRMETSTDREKFSLHLEIPTECDVAQATAYAAGLLRGVASVLEEQAAPYMARRLRERDTDE</sequence>
<gene>
    <name evidence="2" type="ORF">V5S96_10175</name>
</gene>
<evidence type="ECO:0000313" key="2">
    <source>
        <dbReference type="EMBL" id="MEJ4100717.1"/>
    </source>
</evidence>
<organism evidence="2 3">
    <name type="scientific">Corynebacterium mastitidis</name>
    <dbReference type="NCBI Taxonomy" id="161890"/>
    <lineage>
        <taxon>Bacteria</taxon>
        <taxon>Bacillati</taxon>
        <taxon>Actinomycetota</taxon>
        <taxon>Actinomycetes</taxon>
        <taxon>Mycobacteriales</taxon>
        <taxon>Corynebacteriaceae</taxon>
        <taxon>Corynebacterium</taxon>
    </lineage>
</organism>
<evidence type="ECO:0000313" key="3">
    <source>
        <dbReference type="Proteomes" id="UP001359781"/>
    </source>
</evidence>
<dbReference type="Proteomes" id="UP001359781">
    <property type="component" value="Unassembled WGS sequence"/>
</dbReference>
<comment type="caution">
    <text evidence="2">The sequence shown here is derived from an EMBL/GenBank/DDBJ whole genome shotgun (WGS) entry which is preliminary data.</text>
</comment>
<reference evidence="2 3" key="1">
    <citation type="submission" date="2024-02" db="EMBL/GenBank/DDBJ databases">
        <title>Whole genome sequencing and characterization of Corynebacterium isolated from the ocular surface of dry eye disease sufferers.</title>
        <authorList>
            <person name="Naqvi M."/>
        </authorList>
    </citation>
    <scope>NUCLEOTIDE SEQUENCE [LARGE SCALE GENOMIC DNA]</scope>
    <source>
        <strain evidence="2 3">PCRF</strain>
    </source>
</reference>
<protein>
    <submittedName>
        <fullName evidence="2">Uncharacterized protein</fullName>
    </submittedName>
</protein>
<proteinExistence type="predicted"/>
<evidence type="ECO:0000256" key="1">
    <source>
        <dbReference type="SAM" id="MobiDB-lite"/>
    </source>
</evidence>
<keyword evidence="3" id="KW-1185">Reference proteome</keyword>
<feature type="compositionally biased region" description="Basic and acidic residues" evidence="1">
    <location>
        <begin position="7"/>
        <end position="20"/>
    </location>
</feature>
<feature type="region of interest" description="Disordered" evidence="1">
    <location>
        <begin position="1"/>
        <end position="20"/>
    </location>
</feature>
<dbReference type="EMBL" id="JBAHVJ010000011">
    <property type="protein sequence ID" value="MEJ4100717.1"/>
    <property type="molecule type" value="Genomic_DNA"/>
</dbReference>